<evidence type="ECO:0000256" key="4">
    <source>
        <dbReference type="ARBA" id="ARBA00022801"/>
    </source>
</evidence>
<dbReference type="EMBL" id="JAATWM020000005">
    <property type="protein sequence ID" value="KAF9880199.1"/>
    <property type="molecule type" value="Genomic_DNA"/>
</dbReference>
<proteinExistence type="inferred from homology"/>
<dbReference type="GO" id="GO:0016787">
    <property type="term" value="F:hydrolase activity"/>
    <property type="evidence" value="ECO:0007669"/>
    <property type="project" value="UniProtKB-KW"/>
</dbReference>
<dbReference type="Gene3D" id="3.60.15.10">
    <property type="entry name" value="Ribonuclease Z/Hydroxyacylglutathione hydrolase-like"/>
    <property type="match status" value="2"/>
</dbReference>
<evidence type="ECO:0000313" key="7">
    <source>
        <dbReference type="EMBL" id="KAF9880199.1"/>
    </source>
</evidence>
<reference evidence="7" key="2">
    <citation type="submission" date="2020-11" db="EMBL/GenBank/DDBJ databases">
        <title>Whole genome sequencing of Colletotrichum sp.</title>
        <authorList>
            <person name="Li H."/>
        </authorList>
    </citation>
    <scope>NUCLEOTIDE SEQUENCE</scope>
    <source>
        <strain evidence="7">CkLH20</strain>
    </source>
</reference>
<protein>
    <submittedName>
        <fullName evidence="7">Metallo-beta-lactamase superfamily protein</fullName>
    </submittedName>
</protein>
<dbReference type="PANTHER" id="PTHR42978">
    <property type="entry name" value="QUORUM-QUENCHING LACTONASE YTNP-RELATED-RELATED"/>
    <property type="match status" value="1"/>
</dbReference>
<accession>A0A9P6LL93</accession>
<evidence type="ECO:0000256" key="3">
    <source>
        <dbReference type="ARBA" id="ARBA00022723"/>
    </source>
</evidence>
<dbReference type="CDD" id="cd07730">
    <property type="entry name" value="metallo-hydrolase-like_MBL-fold"/>
    <property type="match status" value="1"/>
</dbReference>
<evidence type="ECO:0000256" key="2">
    <source>
        <dbReference type="ARBA" id="ARBA00007749"/>
    </source>
</evidence>
<dbReference type="InterPro" id="IPR001279">
    <property type="entry name" value="Metallo-B-lactamas"/>
</dbReference>
<comment type="caution">
    <text evidence="7">The sequence shown here is derived from an EMBL/GenBank/DDBJ whole genome shotgun (WGS) entry which is preliminary data.</text>
</comment>
<organism evidence="7 8">
    <name type="scientific">Colletotrichum karsti</name>
    <dbReference type="NCBI Taxonomy" id="1095194"/>
    <lineage>
        <taxon>Eukaryota</taxon>
        <taxon>Fungi</taxon>
        <taxon>Dikarya</taxon>
        <taxon>Ascomycota</taxon>
        <taxon>Pezizomycotina</taxon>
        <taxon>Sordariomycetes</taxon>
        <taxon>Hypocreomycetidae</taxon>
        <taxon>Glomerellales</taxon>
        <taxon>Glomerellaceae</taxon>
        <taxon>Colletotrichum</taxon>
        <taxon>Colletotrichum boninense species complex</taxon>
    </lineage>
</organism>
<keyword evidence="4" id="KW-0378">Hydrolase</keyword>
<gene>
    <name evidence="7" type="ORF">CkaCkLH20_02153</name>
</gene>
<dbReference type="InterPro" id="IPR036866">
    <property type="entry name" value="RibonucZ/Hydroxyglut_hydro"/>
</dbReference>
<evidence type="ECO:0000256" key="5">
    <source>
        <dbReference type="ARBA" id="ARBA00022833"/>
    </source>
</evidence>
<dbReference type="AlphaFoldDB" id="A0A9P6LL93"/>
<dbReference type="SUPFAM" id="SSF56281">
    <property type="entry name" value="Metallo-hydrolase/oxidoreductase"/>
    <property type="match status" value="1"/>
</dbReference>
<dbReference type="Proteomes" id="UP000781932">
    <property type="component" value="Unassembled WGS sequence"/>
</dbReference>
<keyword evidence="5" id="KW-0862">Zinc</keyword>
<comment type="cofactor">
    <cofactor evidence="1">
        <name>Zn(2+)</name>
        <dbReference type="ChEBI" id="CHEBI:29105"/>
    </cofactor>
</comment>
<dbReference type="OrthoDB" id="10250730at2759"/>
<name>A0A9P6LL93_9PEZI</name>
<sequence>MNTGVKTGSTASYVQLSLLPAGFLTLPEHFFCADQHDKSIRNLVPSMSFLLQHPTTGSKILFDLGLRKNLDDYPDDIQPHLKTRQPIQTEPDVADSLRRGGMEPRDINAVILSHVHYDHVGDPRNFPNAQFIVGHGTRHLLEHGMRYHSAAKFEKDLLPSDRTIEMPVQSQQTKPPPNYAAELAASQLPPTRGLDVLAPGLNHDWRPLGPLDNAVDLFGDGLVYIVDSPGHLIGHLNVLARVAEDQWVYLAGDACHHARILEGSTGMATWCENGMTVCIHADKEVATDTLRRIRELKTKGFRGANVEVVLAHDESWFWQHQNAVWPQTFL</sequence>
<dbReference type="GeneID" id="62157946"/>
<dbReference type="PANTHER" id="PTHR42978:SF2">
    <property type="entry name" value="102 KBASES UNSTABLE REGION: FROM 1 TO 119443"/>
    <property type="match status" value="1"/>
</dbReference>
<evidence type="ECO:0000313" key="8">
    <source>
        <dbReference type="Proteomes" id="UP000781932"/>
    </source>
</evidence>
<keyword evidence="8" id="KW-1185">Reference proteome</keyword>
<dbReference type="Pfam" id="PF00753">
    <property type="entry name" value="Lactamase_B"/>
    <property type="match status" value="1"/>
</dbReference>
<evidence type="ECO:0000259" key="6">
    <source>
        <dbReference type="SMART" id="SM00849"/>
    </source>
</evidence>
<dbReference type="GO" id="GO:0046872">
    <property type="term" value="F:metal ion binding"/>
    <property type="evidence" value="ECO:0007669"/>
    <property type="project" value="UniProtKB-KW"/>
</dbReference>
<comment type="similarity">
    <text evidence="2">Belongs to the metallo-beta-lactamase superfamily.</text>
</comment>
<feature type="domain" description="Metallo-beta-lactamase" evidence="6">
    <location>
        <begin position="45"/>
        <end position="312"/>
    </location>
</feature>
<evidence type="ECO:0000256" key="1">
    <source>
        <dbReference type="ARBA" id="ARBA00001947"/>
    </source>
</evidence>
<keyword evidence="3" id="KW-0479">Metal-binding</keyword>
<dbReference type="RefSeq" id="XP_038749660.1">
    <property type="nucleotide sequence ID" value="XM_038884872.1"/>
</dbReference>
<dbReference type="SMART" id="SM00849">
    <property type="entry name" value="Lactamase_B"/>
    <property type="match status" value="1"/>
</dbReference>
<reference evidence="7" key="1">
    <citation type="submission" date="2020-03" db="EMBL/GenBank/DDBJ databases">
        <authorList>
            <person name="He L."/>
        </authorList>
    </citation>
    <scope>NUCLEOTIDE SEQUENCE</scope>
    <source>
        <strain evidence="7">CkLH20</strain>
    </source>
</reference>
<dbReference type="InterPro" id="IPR051013">
    <property type="entry name" value="MBL_superfamily_lactonases"/>
</dbReference>